<reference evidence="1 2" key="1">
    <citation type="submission" date="2018-01" db="EMBL/GenBank/DDBJ databases">
        <authorList>
            <person name="Gaut B.S."/>
            <person name="Morton B.R."/>
            <person name="Clegg M.T."/>
            <person name="Duvall M.R."/>
        </authorList>
    </citation>
    <scope>NUCLEOTIDE SEQUENCE [LARGE SCALE GENOMIC DNA]</scope>
    <source>
        <strain evidence="1">GP69</strain>
    </source>
</reference>
<accession>A0A2K4ZMK1</accession>
<dbReference type="OrthoDB" id="9777242at2"/>
<dbReference type="RefSeq" id="WP_016306797.1">
    <property type="nucleotide sequence ID" value="NZ_JANJZD010000031.1"/>
</dbReference>
<dbReference type="AlphaFoldDB" id="A0A2K4ZMK1"/>
<sequence length="203" mass="22861">MSAFLGSIHHWLYGKIEFQNGLVERLSDMISKNGYDDGILSEMEQKYGAVEKGSLENMIDNSNIHGWLQDKIAAAENRLAFLVISTMDAHSECMPDIANAAYEYGRSRKLSGKTSAEEVYRHLDNLLLNGMPCDRVNTVVSISQEAVVWKQTVDIHLPYWEALQGDVSHYYDLKERLVAGILEGSGFSYKYLGNQTFTLIKEG</sequence>
<proteinExistence type="predicted"/>
<gene>
    <name evidence="1" type="ORF">AMURIS_04461</name>
</gene>
<evidence type="ECO:0000313" key="2">
    <source>
        <dbReference type="Proteomes" id="UP000236311"/>
    </source>
</evidence>
<keyword evidence="2" id="KW-1185">Reference proteome</keyword>
<name>A0A2K4ZMK1_9FIRM</name>
<protein>
    <submittedName>
        <fullName evidence="1">Uncharacterized protein</fullName>
    </submittedName>
</protein>
<dbReference type="EMBL" id="OFSM01000030">
    <property type="protein sequence ID" value="SOY31713.1"/>
    <property type="molecule type" value="Genomic_DNA"/>
</dbReference>
<organism evidence="1 2">
    <name type="scientific">Acetatifactor muris</name>
    <dbReference type="NCBI Taxonomy" id="879566"/>
    <lineage>
        <taxon>Bacteria</taxon>
        <taxon>Bacillati</taxon>
        <taxon>Bacillota</taxon>
        <taxon>Clostridia</taxon>
        <taxon>Lachnospirales</taxon>
        <taxon>Lachnospiraceae</taxon>
        <taxon>Acetatifactor</taxon>
    </lineage>
</organism>
<dbReference type="Proteomes" id="UP000236311">
    <property type="component" value="Unassembled WGS sequence"/>
</dbReference>
<evidence type="ECO:0000313" key="1">
    <source>
        <dbReference type="EMBL" id="SOY31713.1"/>
    </source>
</evidence>